<proteinExistence type="predicted"/>
<evidence type="ECO:0000313" key="3">
    <source>
        <dbReference type="Proteomes" id="UP001157439"/>
    </source>
</evidence>
<dbReference type="PROSITE" id="PS51163">
    <property type="entry name" value="YRDC"/>
    <property type="match status" value="1"/>
</dbReference>
<evidence type="ECO:0000259" key="1">
    <source>
        <dbReference type="PROSITE" id="PS51163"/>
    </source>
</evidence>
<name>A0AA37TTH7_9GAMM</name>
<dbReference type="PANTHER" id="PTHR42828:SF3">
    <property type="entry name" value="THREONYLCARBAMOYL-AMP SYNTHASE"/>
    <property type="match status" value="1"/>
</dbReference>
<dbReference type="InterPro" id="IPR006070">
    <property type="entry name" value="Sua5-like_dom"/>
</dbReference>
<protein>
    <submittedName>
        <fullName evidence="2">Threonylcarbamoyl-AMP synthase</fullName>
    </submittedName>
</protein>
<organism evidence="2 3">
    <name type="scientific">Paraferrimonas haliotis</name>
    <dbReference type="NCBI Taxonomy" id="2013866"/>
    <lineage>
        <taxon>Bacteria</taxon>
        <taxon>Pseudomonadati</taxon>
        <taxon>Pseudomonadota</taxon>
        <taxon>Gammaproteobacteria</taxon>
        <taxon>Alteromonadales</taxon>
        <taxon>Ferrimonadaceae</taxon>
        <taxon>Paraferrimonas</taxon>
    </lineage>
</organism>
<dbReference type="Proteomes" id="UP001157439">
    <property type="component" value="Unassembled WGS sequence"/>
</dbReference>
<keyword evidence="3" id="KW-1185">Reference proteome</keyword>
<comment type="caution">
    <text evidence="2">The sequence shown here is derived from an EMBL/GenBank/DDBJ whole genome shotgun (WGS) entry which is preliminary data.</text>
</comment>
<gene>
    <name evidence="2" type="ORF">GCM10007894_21240</name>
</gene>
<dbReference type="InterPro" id="IPR052532">
    <property type="entry name" value="SUA5_domain"/>
</dbReference>
<dbReference type="NCBIfam" id="TIGR00057">
    <property type="entry name" value="L-threonylcarbamoyladenylate synthase"/>
    <property type="match status" value="1"/>
</dbReference>
<dbReference type="SUPFAM" id="SSF55821">
    <property type="entry name" value="YrdC/RibB"/>
    <property type="match status" value="1"/>
</dbReference>
<dbReference type="AlphaFoldDB" id="A0AA37TTH7"/>
<reference evidence="2 3" key="1">
    <citation type="journal article" date="2014" name="Int. J. Syst. Evol. Microbiol.">
        <title>Complete genome sequence of Corynebacterium casei LMG S-19264T (=DSM 44701T), isolated from a smear-ripened cheese.</title>
        <authorList>
            <consortium name="US DOE Joint Genome Institute (JGI-PGF)"/>
            <person name="Walter F."/>
            <person name="Albersmeier A."/>
            <person name="Kalinowski J."/>
            <person name="Ruckert C."/>
        </authorList>
    </citation>
    <scope>NUCLEOTIDE SEQUENCE [LARGE SCALE GENOMIC DNA]</scope>
    <source>
        <strain evidence="2 3">NBRC 112785</strain>
    </source>
</reference>
<dbReference type="Pfam" id="PF01300">
    <property type="entry name" value="Sua5_yciO_yrdC"/>
    <property type="match status" value="1"/>
</dbReference>
<dbReference type="PANTHER" id="PTHR42828">
    <property type="entry name" value="DHBP SYNTHASE RIBB-LIKE ALPHA/BETA DOMAIN-CONTAINING PROTEIN"/>
    <property type="match status" value="1"/>
</dbReference>
<dbReference type="InterPro" id="IPR017945">
    <property type="entry name" value="DHBP_synth_RibB-like_a/b_dom"/>
</dbReference>
<evidence type="ECO:0000313" key="2">
    <source>
        <dbReference type="EMBL" id="GLS84147.1"/>
    </source>
</evidence>
<sequence length="218" mass="23936">MDMAVATLAGGAMSQFFYVHPDTPQARLMNQAVAVIRSGGVIVYPTDSGYAIGCHLGDKSALDRIIRIRQLNKDHNFTLMCRDLSELSIYARVENQAFRLLRNNTPGPYTFVFKGTKEVPRRLLNPKRRTIGIRVPDNAISLALLEALGEPLMSTSLILPNSDVAESDPEEIRDKLEKQVDLIIHGGFIGETPTTVIDMSEGGSEIVRVGGGDPEPFQ</sequence>
<dbReference type="Gene3D" id="3.90.870.10">
    <property type="entry name" value="DHBP synthase"/>
    <property type="match status" value="1"/>
</dbReference>
<dbReference type="GO" id="GO:0003725">
    <property type="term" value="F:double-stranded RNA binding"/>
    <property type="evidence" value="ECO:0007669"/>
    <property type="project" value="InterPro"/>
</dbReference>
<dbReference type="EMBL" id="BSPO01000003">
    <property type="protein sequence ID" value="GLS84147.1"/>
    <property type="molecule type" value="Genomic_DNA"/>
</dbReference>
<feature type="domain" description="YrdC-like" evidence="1">
    <location>
        <begin position="26"/>
        <end position="212"/>
    </location>
</feature>
<accession>A0AA37TTH7</accession>